<dbReference type="EMBL" id="UOFV01000509">
    <property type="protein sequence ID" value="VAX05001.1"/>
    <property type="molecule type" value="Genomic_DNA"/>
</dbReference>
<proteinExistence type="predicted"/>
<reference evidence="1" key="1">
    <citation type="submission" date="2018-06" db="EMBL/GenBank/DDBJ databases">
        <authorList>
            <person name="Zhirakovskaya E."/>
        </authorList>
    </citation>
    <scope>NUCLEOTIDE SEQUENCE</scope>
</reference>
<name>A0A3B1ATF9_9ZZZZ</name>
<protein>
    <submittedName>
        <fullName evidence="1">Uncharacterized protein</fullName>
    </submittedName>
</protein>
<sequence length="216" mass="24157">MTKNKFDPKGKTFKQRLEAFLDDVKATHKITIGQDSGRTVVWQTTHHVAHMFLYNRYKSTKPLKSHLTKRTISWEHFSDPKIVWNTIKQADFLRTKKNVAPVKFGNAWKSGFEPDEETTIKYVKSIQAKAGIGDSGRAMVSAGLKPCGEPCKCGAGRSKHLDGVAADLKTVGLNQLTASLVKAKAGTVDDYLKKYGLHRPFLNHAKSPEPWHIEAL</sequence>
<dbReference type="AlphaFoldDB" id="A0A3B1ATF9"/>
<evidence type="ECO:0000313" key="1">
    <source>
        <dbReference type="EMBL" id="VAX05001.1"/>
    </source>
</evidence>
<organism evidence="1">
    <name type="scientific">hydrothermal vent metagenome</name>
    <dbReference type="NCBI Taxonomy" id="652676"/>
    <lineage>
        <taxon>unclassified sequences</taxon>
        <taxon>metagenomes</taxon>
        <taxon>ecological metagenomes</taxon>
    </lineage>
</organism>
<gene>
    <name evidence="1" type="ORF">MNBD_GAMMA19-1514</name>
</gene>
<accession>A0A3B1ATF9</accession>